<organism evidence="1 2">
    <name type="scientific">Hibiscus syriacus</name>
    <name type="common">Rose of Sharon</name>
    <dbReference type="NCBI Taxonomy" id="106335"/>
    <lineage>
        <taxon>Eukaryota</taxon>
        <taxon>Viridiplantae</taxon>
        <taxon>Streptophyta</taxon>
        <taxon>Embryophyta</taxon>
        <taxon>Tracheophyta</taxon>
        <taxon>Spermatophyta</taxon>
        <taxon>Magnoliopsida</taxon>
        <taxon>eudicotyledons</taxon>
        <taxon>Gunneridae</taxon>
        <taxon>Pentapetalae</taxon>
        <taxon>rosids</taxon>
        <taxon>malvids</taxon>
        <taxon>Malvales</taxon>
        <taxon>Malvaceae</taxon>
        <taxon>Malvoideae</taxon>
        <taxon>Hibiscus</taxon>
    </lineage>
</organism>
<dbReference type="PANTHER" id="PTHR31384">
    <property type="entry name" value="AUXIN RESPONSE FACTOR 4-RELATED"/>
    <property type="match status" value="1"/>
</dbReference>
<reference evidence="1" key="1">
    <citation type="submission" date="2019-09" db="EMBL/GenBank/DDBJ databases">
        <title>Draft genome information of white flower Hibiscus syriacus.</title>
        <authorList>
            <person name="Kim Y.-M."/>
        </authorList>
    </citation>
    <scope>NUCLEOTIDE SEQUENCE [LARGE SCALE GENOMIC DNA]</scope>
    <source>
        <strain evidence="1">YM2019G1</strain>
    </source>
</reference>
<keyword evidence="2" id="KW-1185">Reference proteome</keyword>
<dbReference type="GO" id="GO:0009725">
    <property type="term" value="P:response to hormone"/>
    <property type="evidence" value="ECO:0007669"/>
    <property type="project" value="InterPro"/>
</dbReference>
<sequence length="106" mass="11703">MWVLIMSVNEEEKTTAVCDGECDKVNCLSFSLSSSSSSNLASPPCPCSSSSIYLELWHGCVCPLTSLPKIRNLVVYFPQGHLERVASVSPLELSTFDLLPQIFCKW</sequence>
<dbReference type="PANTHER" id="PTHR31384:SF102">
    <property type="entry name" value="AUXIN RESPONSE FACTOR 4"/>
    <property type="match status" value="1"/>
</dbReference>
<evidence type="ECO:0000313" key="1">
    <source>
        <dbReference type="EMBL" id="KAE8669165.1"/>
    </source>
</evidence>
<dbReference type="EMBL" id="VEPZ02001532">
    <property type="protein sequence ID" value="KAE8669165.1"/>
    <property type="molecule type" value="Genomic_DNA"/>
</dbReference>
<dbReference type="GO" id="GO:0003677">
    <property type="term" value="F:DNA binding"/>
    <property type="evidence" value="ECO:0007669"/>
    <property type="project" value="InterPro"/>
</dbReference>
<gene>
    <name evidence="1" type="ORF">F3Y22_tig00112253pilonHSYRG00101</name>
</gene>
<evidence type="ECO:0000313" key="2">
    <source>
        <dbReference type="Proteomes" id="UP000436088"/>
    </source>
</evidence>
<accession>A0A6A2XQJ8</accession>
<dbReference type="AlphaFoldDB" id="A0A6A2XQJ8"/>
<dbReference type="GO" id="GO:0006355">
    <property type="term" value="P:regulation of DNA-templated transcription"/>
    <property type="evidence" value="ECO:0007669"/>
    <property type="project" value="InterPro"/>
</dbReference>
<protein>
    <submittedName>
        <fullName evidence="1">Uncharacterized protein</fullName>
    </submittedName>
</protein>
<dbReference type="InterPro" id="IPR044835">
    <property type="entry name" value="ARF_plant"/>
</dbReference>
<dbReference type="Proteomes" id="UP000436088">
    <property type="component" value="Unassembled WGS sequence"/>
</dbReference>
<proteinExistence type="predicted"/>
<name>A0A6A2XQJ8_HIBSY</name>
<comment type="caution">
    <text evidence="1">The sequence shown here is derived from an EMBL/GenBank/DDBJ whole genome shotgun (WGS) entry which is preliminary data.</text>
</comment>